<dbReference type="PROSITE" id="PS50089">
    <property type="entry name" value="ZF_RING_2"/>
    <property type="match status" value="1"/>
</dbReference>
<keyword evidence="4" id="KW-0862">Zinc</keyword>
<evidence type="ECO:0000256" key="2">
    <source>
        <dbReference type="ARBA" id="ARBA00022723"/>
    </source>
</evidence>
<protein>
    <recommendedName>
        <fullName evidence="1">RING finger protein 141</fullName>
    </recommendedName>
</protein>
<dbReference type="InterPro" id="IPR001841">
    <property type="entry name" value="Znf_RING"/>
</dbReference>
<dbReference type="InterPro" id="IPR043400">
    <property type="entry name" value="RING-HC_RNF141"/>
</dbReference>
<dbReference type="EMBL" id="RRYP01010524">
    <property type="protein sequence ID" value="TNV78322.1"/>
    <property type="molecule type" value="Genomic_DNA"/>
</dbReference>
<dbReference type="Gene3D" id="3.30.40.10">
    <property type="entry name" value="Zinc/RING finger domain, C3HC4 (zinc finger)"/>
    <property type="match status" value="1"/>
</dbReference>
<evidence type="ECO:0000259" key="6">
    <source>
        <dbReference type="PROSITE" id="PS50089"/>
    </source>
</evidence>
<keyword evidence="2" id="KW-0479">Metal-binding</keyword>
<accession>A0A8J8NMI7</accession>
<dbReference type="PROSITE" id="PS00518">
    <property type="entry name" value="ZF_RING_1"/>
    <property type="match status" value="1"/>
</dbReference>
<dbReference type="InterPro" id="IPR047126">
    <property type="entry name" value="RNF141-like"/>
</dbReference>
<dbReference type="OrthoDB" id="10025918at2759"/>
<gene>
    <name evidence="7" type="ORF">FGO68_gene6280</name>
</gene>
<dbReference type="GO" id="GO:0008270">
    <property type="term" value="F:zinc ion binding"/>
    <property type="evidence" value="ECO:0007669"/>
    <property type="project" value="UniProtKB-KW"/>
</dbReference>
<evidence type="ECO:0000256" key="5">
    <source>
        <dbReference type="PROSITE-ProRule" id="PRU00175"/>
    </source>
</evidence>
<dbReference type="InterPro" id="IPR013083">
    <property type="entry name" value="Znf_RING/FYVE/PHD"/>
</dbReference>
<comment type="caution">
    <text evidence="7">The sequence shown here is derived from an EMBL/GenBank/DDBJ whole genome shotgun (WGS) entry which is preliminary data.</text>
</comment>
<dbReference type="AlphaFoldDB" id="A0A8J8NMI7"/>
<evidence type="ECO:0000256" key="4">
    <source>
        <dbReference type="ARBA" id="ARBA00022833"/>
    </source>
</evidence>
<keyword evidence="3 5" id="KW-0863">Zinc-finger</keyword>
<evidence type="ECO:0000256" key="1">
    <source>
        <dbReference type="ARBA" id="ARBA00022017"/>
    </source>
</evidence>
<keyword evidence="8" id="KW-1185">Reference proteome</keyword>
<dbReference type="Proteomes" id="UP000785679">
    <property type="component" value="Unassembled WGS sequence"/>
</dbReference>
<dbReference type="SUPFAM" id="SSF57850">
    <property type="entry name" value="RING/U-box"/>
    <property type="match status" value="1"/>
</dbReference>
<sequence length="399" mass="45354">MVDFEKFLLDVHQLNRLFEDRRYQRKIGFKITLEIATTSIPIIKLLKTQLWKNSSMVKVVATVKECSGNSSILGHSKQNCNETINHLISQIREEGSLKKKMSAEKFYFLYYQMTELIPLFSYLERLNAFKCSVMTTTPTMGGEDEDQFVDAVTPTQRTTNMFKIKRNGSEKDGKIRVEFVQPQGGQLTPQPDSIGECSVCLDSLSDVMLPCLHAFCNHCIVLWQAKQSNCPVCRSEILTKMTGMTQIQGTGVENEFFCIINSGDSIEEMADEINMRVSAATRFILDSKSYTKMNKVFSNRYTVEQLQTEIEQQIKQNNNSVHPMNVHDLEELDSHHLKQPWVVEGATQQLDNPLPLSGGQMIEAKKPSPLIGDVDINKLEASLPSMEVINRQVSYMQDE</sequence>
<evidence type="ECO:0000313" key="7">
    <source>
        <dbReference type="EMBL" id="TNV78322.1"/>
    </source>
</evidence>
<proteinExistence type="predicted"/>
<reference evidence="7" key="1">
    <citation type="submission" date="2019-06" db="EMBL/GenBank/DDBJ databases">
        <authorList>
            <person name="Zheng W."/>
        </authorList>
    </citation>
    <scope>NUCLEOTIDE SEQUENCE</scope>
    <source>
        <strain evidence="7">QDHG01</strain>
    </source>
</reference>
<dbReference type="SMART" id="SM00184">
    <property type="entry name" value="RING"/>
    <property type="match status" value="1"/>
</dbReference>
<name>A0A8J8NMI7_HALGN</name>
<dbReference type="InterPro" id="IPR017907">
    <property type="entry name" value="Znf_RING_CS"/>
</dbReference>
<dbReference type="Pfam" id="PF13923">
    <property type="entry name" value="zf-C3HC4_2"/>
    <property type="match status" value="1"/>
</dbReference>
<dbReference type="PANTHER" id="PTHR12109">
    <property type="entry name" value="RING FINGER PROTEIN 141-RELATED"/>
    <property type="match status" value="1"/>
</dbReference>
<dbReference type="CDD" id="cd16545">
    <property type="entry name" value="RING-HC_RNF141"/>
    <property type="match status" value="1"/>
</dbReference>
<organism evidence="7 8">
    <name type="scientific">Halteria grandinella</name>
    <dbReference type="NCBI Taxonomy" id="5974"/>
    <lineage>
        <taxon>Eukaryota</taxon>
        <taxon>Sar</taxon>
        <taxon>Alveolata</taxon>
        <taxon>Ciliophora</taxon>
        <taxon>Intramacronucleata</taxon>
        <taxon>Spirotrichea</taxon>
        <taxon>Stichotrichia</taxon>
        <taxon>Sporadotrichida</taxon>
        <taxon>Halteriidae</taxon>
        <taxon>Halteria</taxon>
    </lineage>
</organism>
<evidence type="ECO:0000313" key="8">
    <source>
        <dbReference type="Proteomes" id="UP000785679"/>
    </source>
</evidence>
<evidence type="ECO:0000256" key="3">
    <source>
        <dbReference type="ARBA" id="ARBA00022771"/>
    </source>
</evidence>
<feature type="domain" description="RING-type" evidence="6">
    <location>
        <begin position="197"/>
        <end position="234"/>
    </location>
</feature>